<reference evidence="2" key="2">
    <citation type="submission" date="2015-01" db="EMBL/GenBank/DDBJ databases">
        <title>Draft genome sequence of potential hydrocarbon metabolising strain of Rhodococcus rhodochrous.</title>
        <authorList>
            <person name="Aggarwal R.K."/>
            <person name="Dawar C."/>
        </authorList>
    </citation>
    <scope>NUCLEOTIDE SEQUENCE [LARGE SCALE GENOMIC DNA]</scope>
    <source>
        <strain evidence="2">KG-21</strain>
    </source>
</reference>
<protein>
    <submittedName>
        <fullName evidence="1">Uncharacterized protein</fullName>
    </submittedName>
</protein>
<name>A0A0M8PJ13_RHORH</name>
<reference evidence="1 2" key="1">
    <citation type="journal article" date="2015" name="Genome Announc.">
        <title>Draft Genome Sequence of Rhodococcus rhodochrous Strain KG-21, a Soil Isolate from Oil Fields of Krishna-Godavari Basin, India.</title>
        <authorList>
            <person name="Dawar C."/>
            <person name="Aggarwal R.K."/>
        </authorList>
    </citation>
    <scope>NUCLEOTIDE SEQUENCE [LARGE SCALE GENOMIC DNA]</scope>
    <source>
        <strain evidence="1 2">KG-21</strain>
    </source>
</reference>
<evidence type="ECO:0000313" key="2">
    <source>
        <dbReference type="Proteomes" id="UP000037712"/>
    </source>
</evidence>
<organism evidence="1 2">
    <name type="scientific">Rhodococcus rhodochrous KG-21</name>
    <dbReference type="NCBI Taxonomy" id="1441923"/>
    <lineage>
        <taxon>Bacteria</taxon>
        <taxon>Bacillati</taxon>
        <taxon>Actinomycetota</taxon>
        <taxon>Actinomycetes</taxon>
        <taxon>Mycobacteriales</taxon>
        <taxon>Nocardiaceae</taxon>
        <taxon>Rhodococcus</taxon>
    </lineage>
</organism>
<dbReference type="PATRIC" id="fig|1441923.3.peg.750"/>
<evidence type="ECO:0000313" key="1">
    <source>
        <dbReference type="EMBL" id="KOS57554.1"/>
    </source>
</evidence>
<sequence>MHLLWLGAGVGGLVELERCARSFQDVRDEGVADLVDVLDAAGDGLCWLVVGLRGEGGRVLAMVSWCRPPGV</sequence>
<accession>A0A0M8PJ13</accession>
<gene>
    <name evidence="1" type="ORF">Z051_03455</name>
</gene>
<dbReference type="AlphaFoldDB" id="A0A0M8PJ13"/>
<dbReference type="Proteomes" id="UP000037712">
    <property type="component" value="Unassembled WGS sequence"/>
</dbReference>
<proteinExistence type="predicted"/>
<dbReference type="EMBL" id="AZYO01000004">
    <property type="protein sequence ID" value="KOS57554.1"/>
    <property type="molecule type" value="Genomic_DNA"/>
</dbReference>
<comment type="caution">
    <text evidence="1">The sequence shown here is derived from an EMBL/GenBank/DDBJ whole genome shotgun (WGS) entry which is preliminary data.</text>
</comment>